<keyword evidence="2" id="KW-1133">Transmembrane helix</keyword>
<organism evidence="3 4">
    <name type="scientific">Natronoglycomyces albus</name>
    <dbReference type="NCBI Taxonomy" id="2811108"/>
    <lineage>
        <taxon>Bacteria</taxon>
        <taxon>Bacillati</taxon>
        <taxon>Actinomycetota</taxon>
        <taxon>Actinomycetes</taxon>
        <taxon>Glycomycetales</taxon>
        <taxon>Glycomycetaceae</taxon>
        <taxon>Natronoglycomyces</taxon>
    </lineage>
</organism>
<dbReference type="KEGG" id="nav:JQS30_16075"/>
<dbReference type="Proteomes" id="UP000662939">
    <property type="component" value="Chromosome"/>
</dbReference>
<evidence type="ECO:0000256" key="1">
    <source>
        <dbReference type="SAM" id="MobiDB-lite"/>
    </source>
</evidence>
<keyword evidence="2" id="KW-0812">Transmembrane</keyword>
<name>A0A895XJQ9_9ACTN</name>
<keyword evidence="4" id="KW-1185">Reference proteome</keyword>
<evidence type="ECO:0000256" key="2">
    <source>
        <dbReference type="SAM" id="Phobius"/>
    </source>
</evidence>
<reference evidence="3" key="1">
    <citation type="submission" date="2021-02" db="EMBL/GenBank/DDBJ databases">
        <title>Natronoglycomyces albus gen. nov., sp. nov, a haloalkaliphilic actinobacterium from a soda solonchak soil.</title>
        <authorList>
            <person name="Sorokin D.Y."/>
            <person name="Khijniak T.V."/>
            <person name="Zakharycheva A.P."/>
            <person name="Boueva O.V."/>
            <person name="Ariskina E.V."/>
            <person name="Hahnke R.L."/>
            <person name="Bunk B."/>
            <person name="Sproer C."/>
            <person name="Schumann P."/>
            <person name="Evtushenko L.I."/>
            <person name="Kublanov I.V."/>
        </authorList>
    </citation>
    <scope>NUCLEOTIDE SEQUENCE</scope>
    <source>
        <strain evidence="3">DSM 106290</strain>
    </source>
</reference>
<feature type="transmembrane region" description="Helical" evidence="2">
    <location>
        <begin position="16"/>
        <end position="37"/>
    </location>
</feature>
<evidence type="ECO:0000313" key="3">
    <source>
        <dbReference type="EMBL" id="QSB05247.1"/>
    </source>
</evidence>
<feature type="region of interest" description="Disordered" evidence="1">
    <location>
        <begin position="224"/>
        <end position="248"/>
    </location>
</feature>
<proteinExistence type="predicted"/>
<dbReference type="InterPro" id="IPR021454">
    <property type="entry name" value="DUF3105"/>
</dbReference>
<accession>A0A895XJQ9</accession>
<evidence type="ECO:0000313" key="4">
    <source>
        <dbReference type="Proteomes" id="UP000662939"/>
    </source>
</evidence>
<dbReference type="AlphaFoldDB" id="A0A895XJQ9"/>
<dbReference type="Pfam" id="PF11303">
    <property type="entry name" value="DUF3105"/>
    <property type="match status" value="1"/>
</dbReference>
<keyword evidence="2" id="KW-0472">Membrane</keyword>
<sequence length="248" mass="26773">MSASHSTNDGHPRRRFALHALSLAMVAVLVIALVAAYRMMYGDAAEASSDGQDGTAEAGASAEFLDDVITYYDDFDGYWETVEAVQDGLISESDLTHPWVLDRDHVDTDVSYPVTPPAGGPHNSIWQECTGTVYSDPVLDVHAVHSLEHGAVWLTYDPSAIDAPDIMALAETISEFTYTFMSPYPGQEATVSLQAWGAQLPLEDVDITVVTAFITHYRLNEHTSPEPFGPCSAGTTETSATTDEPADS</sequence>
<protein>
    <submittedName>
        <fullName evidence="3">DUF3105 domain-containing protein</fullName>
    </submittedName>
</protein>
<dbReference type="EMBL" id="CP070496">
    <property type="protein sequence ID" value="QSB05247.1"/>
    <property type="molecule type" value="Genomic_DNA"/>
</dbReference>
<gene>
    <name evidence="3" type="ORF">JQS30_16075</name>
</gene>
<feature type="compositionally biased region" description="Polar residues" evidence="1">
    <location>
        <begin position="233"/>
        <end position="242"/>
    </location>
</feature>
<dbReference type="RefSeq" id="WP_213171251.1">
    <property type="nucleotide sequence ID" value="NZ_CP070496.1"/>
</dbReference>